<evidence type="ECO:0000313" key="1">
    <source>
        <dbReference type="EMBL" id="MXQ63692.1"/>
    </source>
</evidence>
<dbReference type="AlphaFoldDB" id="A0A6I4WAG2"/>
<comment type="caution">
    <text evidence="1">The sequence shown here is derived from an EMBL/GenBank/DDBJ whole genome shotgun (WGS) entry which is preliminary data.</text>
</comment>
<dbReference type="Proteomes" id="UP000431901">
    <property type="component" value="Unassembled WGS sequence"/>
</dbReference>
<dbReference type="OrthoDB" id="9811253at2"/>
<evidence type="ECO:0000313" key="2">
    <source>
        <dbReference type="Proteomes" id="UP000431901"/>
    </source>
</evidence>
<dbReference type="InterPro" id="IPR011051">
    <property type="entry name" value="RmlC_Cupin_sf"/>
</dbReference>
<sequence length="327" mass="36874">MTNVRERFETFPFDVPARIFERREDLLLAEPIPSADGRKRHRDHPPLQVVHFPPEYIAQPFAHPRGVYESEFLRLEWQTMNNRQPFYHRNCDVDEMSYQVTGVRTLMTDLGSIDLHPGDFSRLPVGVAHDNYGREDIHILFYVPAPVAEALPPARTAEVVIPPFEGWEPVITNELITECLGGTGHDIVMAPVDELMLLEQGKNEGERLQVLHPDATAPGTTWLYTSRDVWIGRTYAASGDGLTYRRIRNAEEIQYQISGHRHLVTQRGTVRLEPGDFVRIPVGVAATSIHDGPSAHITLVSGRELPQVAETARTAERLDVAAIEALR</sequence>
<accession>A0A6I4WAG2</accession>
<protein>
    <recommendedName>
        <fullName evidence="3">Homogentisate 1,2-dioxygenase</fullName>
    </recommendedName>
</protein>
<evidence type="ECO:0008006" key="3">
    <source>
        <dbReference type="Google" id="ProtNLM"/>
    </source>
</evidence>
<dbReference type="Gene3D" id="2.60.120.10">
    <property type="entry name" value="Jelly Rolls"/>
    <property type="match status" value="1"/>
</dbReference>
<keyword evidence="2" id="KW-1185">Reference proteome</keyword>
<gene>
    <name evidence="1" type="ORF">GQ466_06570</name>
</gene>
<dbReference type="RefSeq" id="WP_161101817.1">
    <property type="nucleotide sequence ID" value="NZ_JBHLYI010000005.1"/>
</dbReference>
<dbReference type="SUPFAM" id="SSF51182">
    <property type="entry name" value="RmlC-like cupins"/>
    <property type="match status" value="1"/>
</dbReference>
<dbReference type="EMBL" id="WUTW01000001">
    <property type="protein sequence ID" value="MXQ63692.1"/>
    <property type="molecule type" value="Genomic_DNA"/>
</dbReference>
<proteinExistence type="predicted"/>
<name>A0A6I4WAG2_9ACTN</name>
<reference evidence="1 2" key="1">
    <citation type="submission" date="2019-12" db="EMBL/GenBank/DDBJ databases">
        <title>Nocardia macrotermitis sp. nov. and Nocardia aurantia sp. nov., isolated from the gut of the fungus growing-termite Macrotermes natalensis.</title>
        <authorList>
            <person name="Christine B."/>
            <person name="Rene B."/>
        </authorList>
    </citation>
    <scope>NUCLEOTIDE SEQUENCE [LARGE SCALE GENOMIC DNA]</scope>
    <source>
        <strain evidence="1 2">DSM 102126</strain>
    </source>
</reference>
<organism evidence="1 2">
    <name type="scientific">Actinomadura rayongensis</name>
    <dbReference type="NCBI Taxonomy" id="1429076"/>
    <lineage>
        <taxon>Bacteria</taxon>
        <taxon>Bacillati</taxon>
        <taxon>Actinomycetota</taxon>
        <taxon>Actinomycetes</taxon>
        <taxon>Streptosporangiales</taxon>
        <taxon>Thermomonosporaceae</taxon>
        <taxon>Actinomadura</taxon>
    </lineage>
</organism>
<dbReference type="InterPro" id="IPR014710">
    <property type="entry name" value="RmlC-like_jellyroll"/>
</dbReference>